<dbReference type="InterPro" id="IPR036909">
    <property type="entry name" value="Cyt_c-like_dom_sf"/>
</dbReference>
<evidence type="ECO:0000256" key="10">
    <source>
        <dbReference type="SAM" id="MobiDB-lite"/>
    </source>
</evidence>
<protein>
    <submittedName>
        <fullName evidence="12">Cytochrome c-like domain</fullName>
    </submittedName>
</protein>
<feature type="domain" description="Cytochrome c" evidence="11">
    <location>
        <begin position="110"/>
        <end position="213"/>
    </location>
</feature>
<dbReference type="GO" id="GO:0009055">
    <property type="term" value="F:electron transfer activity"/>
    <property type="evidence" value="ECO:0007669"/>
    <property type="project" value="InterPro"/>
</dbReference>
<name>A0A0V0QWR7_PSEPJ</name>
<keyword evidence="6" id="KW-0249">Electron transport</keyword>
<accession>A0A0V0QWR7</accession>
<dbReference type="AlphaFoldDB" id="A0A0V0QWR7"/>
<evidence type="ECO:0000313" key="12">
    <source>
        <dbReference type="EMBL" id="KRX06525.1"/>
    </source>
</evidence>
<dbReference type="Gene3D" id="1.10.760.10">
    <property type="entry name" value="Cytochrome c-like domain"/>
    <property type="match status" value="1"/>
</dbReference>
<feature type="region of interest" description="Disordered" evidence="10">
    <location>
        <begin position="1"/>
        <end position="34"/>
    </location>
</feature>
<evidence type="ECO:0000259" key="11">
    <source>
        <dbReference type="PROSITE" id="PS51007"/>
    </source>
</evidence>
<evidence type="ECO:0000256" key="5">
    <source>
        <dbReference type="ARBA" id="ARBA00022723"/>
    </source>
</evidence>
<comment type="similarity">
    <text evidence="2 9">Belongs to the cytochrome c family.</text>
</comment>
<evidence type="ECO:0000313" key="13">
    <source>
        <dbReference type="Proteomes" id="UP000054937"/>
    </source>
</evidence>
<dbReference type="PANTHER" id="PTHR11961">
    <property type="entry name" value="CYTOCHROME C"/>
    <property type="match status" value="1"/>
</dbReference>
<dbReference type="GO" id="GO:0005758">
    <property type="term" value="C:mitochondrial intermembrane space"/>
    <property type="evidence" value="ECO:0007669"/>
    <property type="project" value="UniProtKB-SubCell"/>
</dbReference>
<sequence length="254" mass="29470">MHNEAKGGKFSYNDDDFDEKWEQSQKPAYLKEVDPEEARKKWSHKIYSYSGKTKAEQDAEKDILLEEIQEQHIKGKYNYYKKLKQQDKLNAKAHEYLTKDITSKDIPVDGDFVEGSQVYMRNCSGCHSLESNTQAKKTTGPALGLIYGKKSGSDNYYKDYSDTLLNSRLIWNQITLFSYLSDTKKFMKGTRCDAKIESEEERSDLITFMKLYSKNLAINLRKKADKIYGKEFVSVQLQTQKLVDDEAAKKLRNL</sequence>
<proteinExistence type="inferred from homology"/>
<evidence type="ECO:0000256" key="3">
    <source>
        <dbReference type="ARBA" id="ARBA00022448"/>
    </source>
</evidence>
<dbReference type="InParanoid" id="A0A0V0QWR7"/>
<dbReference type="InterPro" id="IPR002327">
    <property type="entry name" value="Cyt_c_1A/1B"/>
</dbReference>
<dbReference type="SUPFAM" id="SSF46626">
    <property type="entry name" value="Cytochrome c"/>
    <property type="match status" value="1"/>
</dbReference>
<evidence type="ECO:0000256" key="4">
    <source>
        <dbReference type="ARBA" id="ARBA00022617"/>
    </source>
</evidence>
<organism evidence="12 13">
    <name type="scientific">Pseudocohnilembus persalinus</name>
    <name type="common">Ciliate</name>
    <dbReference type="NCBI Taxonomy" id="266149"/>
    <lineage>
        <taxon>Eukaryota</taxon>
        <taxon>Sar</taxon>
        <taxon>Alveolata</taxon>
        <taxon>Ciliophora</taxon>
        <taxon>Intramacronucleata</taxon>
        <taxon>Oligohymenophorea</taxon>
        <taxon>Scuticociliatia</taxon>
        <taxon>Philasterida</taxon>
        <taxon>Pseudocohnilembidae</taxon>
        <taxon>Pseudocohnilembus</taxon>
    </lineage>
</organism>
<comment type="caution">
    <text evidence="12">The sequence shown here is derived from an EMBL/GenBank/DDBJ whole genome shotgun (WGS) entry which is preliminary data.</text>
</comment>
<dbReference type="Pfam" id="PF00034">
    <property type="entry name" value="Cytochrom_C"/>
    <property type="match status" value="1"/>
</dbReference>
<evidence type="ECO:0000256" key="1">
    <source>
        <dbReference type="ARBA" id="ARBA00004569"/>
    </source>
</evidence>
<evidence type="ECO:0000256" key="6">
    <source>
        <dbReference type="ARBA" id="ARBA00022982"/>
    </source>
</evidence>
<evidence type="ECO:0000256" key="8">
    <source>
        <dbReference type="PROSITE-ProRule" id="PRU00433"/>
    </source>
</evidence>
<keyword evidence="5 8" id="KW-0479">Metal-binding</keyword>
<keyword evidence="13" id="KW-1185">Reference proteome</keyword>
<reference evidence="12 13" key="1">
    <citation type="journal article" date="2015" name="Sci. Rep.">
        <title>Genome of the facultative scuticociliatosis pathogen Pseudocohnilembus persalinus provides insight into its virulence through horizontal gene transfer.</title>
        <authorList>
            <person name="Xiong J."/>
            <person name="Wang G."/>
            <person name="Cheng J."/>
            <person name="Tian M."/>
            <person name="Pan X."/>
            <person name="Warren A."/>
            <person name="Jiang C."/>
            <person name="Yuan D."/>
            <person name="Miao W."/>
        </authorList>
    </citation>
    <scope>NUCLEOTIDE SEQUENCE [LARGE SCALE GENOMIC DNA]</scope>
    <source>
        <strain evidence="12">36N120E</strain>
    </source>
</reference>
<keyword evidence="7 8" id="KW-0408">Iron</keyword>
<keyword evidence="4 8" id="KW-0349">Heme</keyword>
<dbReference type="PROSITE" id="PS51007">
    <property type="entry name" value="CYTC"/>
    <property type="match status" value="1"/>
</dbReference>
<dbReference type="EMBL" id="LDAU01000096">
    <property type="protein sequence ID" value="KRX06525.1"/>
    <property type="molecule type" value="Genomic_DNA"/>
</dbReference>
<comment type="subcellular location">
    <subcellularLocation>
        <location evidence="1">Mitochondrion intermembrane space</location>
    </subcellularLocation>
</comment>
<dbReference type="GO" id="GO:0020037">
    <property type="term" value="F:heme binding"/>
    <property type="evidence" value="ECO:0007669"/>
    <property type="project" value="InterPro"/>
</dbReference>
<gene>
    <name evidence="12" type="ORF">PPERSA_05138</name>
</gene>
<dbReference type="InterPro" id="IPR009056">
    <property type="entry name" value="Cyt_c-like_dom"/>
</dbReference>
<evidence type="ECO:0000256" key="2">
    <source>
        <dbReference type="ARBA" id="ARBA00006488"/>
    </source>
</evidence>
<keyword evidence="3" id="KW-0813">Transport</keyword>
<dbReference type="OrthoDB" id="283834at2759"/>
<evidence type="ECO:0000256" key="9">
    <source>
        <dbReference type="RuleBase" id="RU004426"/>
    </source>
</evidence>
<evidence type="ECO:0000256" key="7">
    <source>
        <dbReference type="ARBA" id="ARBA00023004"/>
    </source>
</evidence>
<dbReference type="GO" id="GO:0046872">
    <property type="term" value="F:metal ion binding"/>
    <property type="evidence" value="ECO:0007669"/>
    <property type="project" value="UniProtKB-KW"/>
</dbReference>
<dbReference type="Proteomes" id="UP000054937">
    <property type="component" value="Unassembled WGS sequence"/>
</dbReference>